<comment type="similarity">
    <text evidence="1">Belongs to the ARG7 family.</text>
</comment>
<accession>A0A922EXB5</accession>
<name>A0A922EXB5_CARIL</name>
<dbReference type="AlphaFoldDB" id="A0A922EXB5"/>
<proteinExistence type="inferred from homology"/>
<gene>
    <name evidence="2" type="ORF">I3842_05G086500</name>
</gene>
<evidence type="ECO:0000313" key="2">
    <source>
        <dbReference type="EMBL" id="KAG6712066.1"/>
    </source>
</evidence>
<comment type="caution">
    <text evidence="2">The sequence shown here is derived from an EMBL/GenBank/DDBJ whole genome shotgun (WGS) entry which is preliminary data.</text>
</comment>
<evidence type="ECO:0000313" key="3">
    <source>
        <dbReference type="Proteomes" id="UP000811246"/>
    </source>
</evidence>
<protein>
    <submittedName>
        <fullName evidence="2">Uncharacterized protein</fullName>
    </submittedName>
</protein>
<dbReference type="PANTHER" id="PTHR31175:SF82">
    <property type="entry name" value="AUXIN-RESPONSIVE PROTEIN SAUR65"/>
    <property type="match status" value="1"/>
</dbReference>
<organism evidence="2 3">
    <name type="scientific">Carya illinoinensis</name>
    <name type="common">Pecan</name>
    <dbReference type="NCBI Taxonomy" id="32201"/>
    <lineage>
        <taxon>Eukaryota</taxon>
        <taxon>Viridiplantae</taxon>
        <taxon>Streptophyta</taxon>
        <taxon>Embryophyta</taxon>
        <taxon>Tracheophyta</taxon>
        <taxon>Spermatophyta</taxon>
        <taxon>Magnoliopsida</taxon>
        <taxon>eudicotyledons</taxon>
        <taxon>Gunneridae</taxon>
        <taxon>Pentapetalae</taxon>
        <taxon>rosids</taxon>
        <taxon>fabids</taxon>
        <taxon>Fagales</taxon>
        <taxon>Juglandaceae</taxon>
        <taxon>Carya</taxon>
    </lineage>
</organism>
<dbReference type="EMBL" id="CM031829">
    <property type="protein sequence ID" value="KAG6712066.1"/>
    <property type="molecule type" value="Genomic_DNA"/>
</dbReference>
<dbReference type="InterPro" id="IPR003676">
    <property type="entry name" value="SAUR_fam"/>
</dbReference>
<dbReference type="Pfam" id="PF02519">
    <property type="entry name" value="Auxin_inducible"/>
    <property type="match status" value="2"/>
</dbReference>
<dbReference type="PANTHER" id="PTHR31175">
    <property type="entry name" value="AUXIN-RESPONSIVE FAMILY PROTEIN"/>
    <property type="match status" value="1"/>
</dbReference>
<evidence type="ECO:0000256" key="1">
    <source>
        <dbReference type="ARBA" id="ARBA00006974"/>
    </source>
</evidence>
<sequence>MPLAYLYTNIFQELFKMSEEEFGLSSSRPITLPCDVFMSQVVLHIQRGATKDIEKALINSINISRCTKTDLLSSSASDFQPRERQDISAKKLITMARKWQKLTNIKRKRITFPQATGGADADSCNASLVAAKGHFLVYTSDQRRFVLPLEYLKEEIFKELFRIAEDEFGLPRYGPITLPCDAASLEYVIAMIQQNIAKNLEKALVIAIATACFPSSSYLPPDLCTPNQQMLICSF</sequence>
<reference evidence="2" key="1">
    <citation type="submission" date="2021-01" db="EMBL/GenBank/DDBJ databases">
        <authorList>
            <person name="Lovell J.T."/>
            <person name="Bentley N."/>
            <person name="Bhattarai G."/>
            <person name="Jenkins J.W."/>
            <person name="Sreedasyam A."/>
            <person name="Alarcon Y."/>
            <person name="Bock C."/>
            <person name="Boston L."/>
            <person name="Carlson J."/>
            <person name="Cervantes K."/>
            <person name="Clermont K."/>
            <person name="Krom N."/>
            <person name="Kubenka K."/>
            <person name="Mamidi S."/>
            <person name="Mattison C."/>
            <person name="Monteros M."/>
            <person name="Pisani C."/>
            <person name="Plott C."/>
            <person name="Rajasekar S."/>
            <person name="Rhein H.S."/>
            <person name="Rohla C."/>
            <person name="Song M."/>
            <person name="Hilaire R.S."/>
            <person name="Shu S."/>
            <person name="Wells L."/>
            <person name="Wang X."/>
            <person name="Webber J."/>
            <person name="Heerema R.J."/>
            <person name="Klein P."/>
            <person name="Conner P."/>
            <person name="Grauke L."/>
            <person name="Grimwood J."/>
            <person name="Schmutz J."/>
            <person name="Randall J.J."/>
        </authorList>
    </citation>
    <scope>NUCLEOTIDE SEQUENCE</scope>
    <source>
        <tissue evidence="2">Leaf</tissue>
    </source>
</reference>
<dbReference type="Proteomes" id="UP000811246">
    <property type="component" value="Chromosome 5"/>
</dbReference>
<dbReference type="GO" id="GO:0009733">
    <property type="term" value="P:response to auxin"/>
    <property type="evidence" value="ECO:0007669"/>
    <property type="project" value="InterPro"/>
</dbReference>